<gene>
    <name evidence="1" type="ORF">EZS28_023158</name>
</gene>
<reference evidence="1 2" key="1">
    <citation type="submission" date="2019-03" db="EMBL/GenBank/DDBJ databases">
        <title>Single cell metagenomics reveals metabolic interactions within the superorganism composed of flagellate Streblomastix strix and complex community of Bacteroidetes bacteria on its surface.</title>
        <authorList>
            <person name="Treitli S.C."/>
            <person name="Kolisko M."/>
            <person name="Husnik F."/>
            <person name="Keeling P."/>
            <person name="Hampl V."/>
        </authorList>
    </citation>
    <scope>NUCLEOTIDE SEQUENCE [LARGE SCALE GENOMIC DNA]</scope>
    <source>
        <strain evidence="1">ST1C</strain>
    </source>
</reference>
<evidence type="ECO:0000313" key="1">
    <source>
        <dbReference type="EMBL" id="KAA6381314.1"/>
    </source>
</evidence>
<comment type="caution">
    <text evidence="1">The sequence shown here is derived from an EMBL/GenBank/DDBJ whole genome shotgun (WGS) entry which is preliminary data.</text>
</comment>
<proteinExistence type="predicted"/>
<protein>
    <submittedName>
        <fullName evidence="1">Uncharacterized protein</fullName>
    </submittedName>
</protein>
<accession>A0A5J4VFU7</accession>
<dbReference type="OrthoDB" id="7537227at2759"/>
<dbReference type="AlphaFoldDB" id="A0A5J4VFU7"/>
<dbReference type="EMBL" id="SNRW01007392">
    <property type="protein sequence ID" value="KAA6381314.1"/>
    <property type="molecule type" value="Genomic_DNA"/>
</dbReference>
<feature type="non-terminal residue" evidence="1">
    <location>
        <position position="98"/>
    </location>
</feature>
<sequence>MRDPNCLRFLFLWMKSCLRTHKDAFKAQKGLCPLCYKSDNIEESKVASDALSKIIRNSPNIRESLIKSGFVEMSRFNLTDENTPDHIHTNILIVIQDL</sequence>
<name>A0A5J4VFU7_9EUKA</name>
<evidence type="ECO:0000313" key="2">
    <source>
        <dbReference type="Proteomes" id="UP000324800"/>
    </source>
</evidence>
<organism evidence="1 2">
    <name type="scientific">Streblomastix strix</name>
    <dbReference type="NCBI Taxonomy" id="222440"/>
    <lineage>
        <taxon>Eukaryota</taxon>
        <taxon>Metamonada</taxon>
        <taxon>Preaxostyla</taxon>
        <taxon>Oxymonadida</taxon>
        <taxon>Streblomastigidae</taxon>
        <taxon>Streblomastix</taxon>
    </lineage>
</organism>
<dbReference type="Proteomes" id="UP000324800">
    <property type="component" value="Unassembled WGS sequence"/>
</dbReference>